<accession>A0A0E9PM04</accession>
<sequence>MVTLHHSTTKRVVVKVGEGKGGGEIFNL</sequence>
<dbReference type="EMBL" id="GBXM01103038">
    <property type="protein sequence ID" value="JAH05539.1"/>
    <property type="molecule type" value="Transcribed_RNA"/>
</dbReference>
<evidence type="ECO:0000313" key="1">
    <source>
        <dbReference type="EMBL" id="JAH05539.1"/>
    </source>
</evidence>
<reference evidence="1" key="1">
    <citation type="submission" date="2014-11" db="EMBL/GenBank/DDBJ databases">
        <authorList>
            <person name="Amaro Gonzalez C."/>
        </authorList>
    </citation>
    <scope>NUCLEOTIDE SEQUENCE</scope>
</reference>
<organism evidence="1">
    <name type="scientific">Anguilla anguilla</name>
    <name type="common">European freshwater eel</name>
    <name type="synonym">Muraena anguilla</name>
    <dbReference type="NCBI Taxonomy" id="7936"/>
    <lineage>
        <taxon>Eukaryota</taxon>
        <taxon>Metazoa</taxon>
        <taxon>Chordata</taxon>
        <taxon>Craniata</taxon>
        <taxon>Vertebrata</taxon>
        <taxon>Euteleostomi</taxon>
        <taxon>Actinopterygii</taxon>
        <taxon>Neopterygii</taxon>
        <taxon>Teleostei</taxon>
        <taxon>Anguilliformes</taxon>
        <taxon>Anguillidae</taxon>
        <taxon>Anguilla</taxon>
    </lineage>
</organism>
<reference evidence="1" key="2">
    <citation type="journal article" date="2015" name="Fish Shellfish Immunol.">
        <title>Early steps in the European eel (Anguilla anguilla)-Vibrio vulnificus interaction in the gills: Role of the RtxA13 toxin.</title>
        <authorList>
            <person name="Callol A."/>
            <person name="Pajuelo D."/>
            <person name="Ebbesson L."/>
            <person name="Teles M."/>
            <person name="MacKenzie S."/>
            <person name="Amaro C."/>
        </authorList>
    </citation>
    <scope>NUCLEOTIDE SEQUENCE</scope>
</reference>
<dbReference type="AlphaFoldDB" id="A0A0E9PM04"/>
<protein>
    <submittedName>
        <fullName evidence="1">Uncharacterized protein</fullName>
    </submittedName>
</protein>
<name>A0A0E9PM04_ANGAN</name>
<proteinExistence type="predicted"/>